<evidence type="ECO:0000313" key="1">
    <source>
        <dbReference type="EMBL" id="KKM93900.1"/>
    </source>
</evidence>
<proteinExistence type="predicted"/>
<comment type="caution">
    <text evidence="1">The sequence shown here is derived from an EMBL/GenBank/DDBJ whole genome shotgun (WGS) entry which is preliminary data.</text>
</comment>
<reference evidence="1" key="1">
    <citation type="journal article" date="2015" name="Nature">
        <title>Complex archaea that bridge the gap between prokaryotes and eukaryotes.</title>
        <authorList>
            <person name="Spang A."/>
            <person name="Saw J.H."/>
            <person name="Jorgensen S.L."/>
            <person name="Zaremba-Niedzwiedzka K."/>
            <person name="Martijn J."/>
            <person name="Lind A.E."/>
            <person name="van Eijk R."/>
            <person name="Schleper C."/>
            <person name="Guy L."/>
            <person name="Ettema T.J."/>
        </authorList>
    </citation>
    <scope>NUCLEOTIDE SEQUENCE</scope>
</reference>
<name>A0A0F9NYJ2_9ZZZZ</name>
<dbReference type="EMBL" id="LAZR01006210">
    <property type="protein sequence ID" value="KKM93900.1"/>
    <property type="molecule type" value="Genomic_DNA"/>
</dbReference>
<organism evidence="1">
    <name type="scientific">marine sediment metagenome</name>
    <dbReference type="NCBI Taxonomy" id="412755"/>
    <lineage>
        <taxon>unclassified sequences</taxon>
        <taxon>metagenomes</taxon>
        <taxon>ecological metagenomes</taxon>
    </lineage>
</organism>
<accession>A0A0F9NYJ2</accession>
<sequence length="84" mass="9714">MNLFKDEYNETLQLYSLVDPRAQCELCGYLTDDEYALRLHRRACDETPLAELGVLLEAELILMEHQAERRGCGCSKHPAWRITS</sequence>
<gene>
    <name evidence="1" type="ORF">LCGC14_1203640</name>
</gene>
<dbReference type="AlphaFoldDB" id="A0A0F9NYJ2"/>
<protein>
    <submittedName>
        <fullName evidence="1">Uncharacterized protein</fullName>
    </submittedName>
</protein>